<dbReference type="Proteomes" id="UP000245076">
    <property type="component" value="Unassembled WGS sequence"/>
</dbReference>
<keyword evidence="2" id="KW-1185">Reference proteome</keyword>
<accession>A0A2P2D7N8</accession>
<name>A0A2P2D7N8_9LEPT</name>
<comment type="caution">
    <text evidence="1">The sequence shown here is derived from an EMBL/GenBank/DDBJ whole genome shotgun (WGS) entry which is preliminary data.</text>
</comment>
<evidence type="ECO:0000313" key="1">
    <source>
        <dbReference type="EMBL" id="GBF40640.1"/>
    </source>
</evidence>
<proteinExistence type="predicted"/>
<protein>
    <submittedName>
        <fullName evidence="1">Uncharacterized protein</fullName>
    </submittedName>
</protein>
<dbReference type="EMBL" id="BFAY01000013">
    <property type="protein sequence ID" value="GBF40640.1"/>
    <property type="molecule type" value="Genomic_DNA"/>
</dbReference>
<sequence>MSETYGFGCEDCEEYIWTSQGSYDRTDTVNFYKSDDRCMEKFKEFIRKHYGHSITFRETPYFDGLKYKEDVYY</sequence>
<gene>
    <name evidence="1" type="ORF">LPTSP1_36580</name>
</gene>
<evidence type="ECO:0000313" key="2">
    <source>
        <dbReference type="Proteomes" id="UP000245076"/>
    </source>
</evidence>
<reference evidence="1 2" key="1">
    <citation type="submission" date="2018-02" db="EMBL/GenBank/DDBJ databases">
        <title>Novel Leptospira species isolated from soil and water in Japan.</title>
        <authorList>
            <person name="Nakao R."/>
            <person name="Masuzawa T."/>
        </authorList>
    </citation>
    <scope>NUCLEOTIDE SEQUENCE [LARGE SCALE GENOMIC DNA]</scope>
    <source>
        <strain evidence="1 2">E8</strain>
    </source>
</reference>
<organism evidence="1 2">
    <name type="scientific">Leptospira johnsonii</name>
    <dbReference type="NCBI Taxonomy" id="1917820"/>
    <lineage>
        <taxon>Bacteria</taxon>
        <taxon>Pseudomonadati</taxon>
        <taxon>Spirochaetota</taxon>
        <taxon>Spirochaetia</taxon>
        <taxon>Leptospirales</taxon>
        <taxon>Leptospiraceae</taxon>
        <taxon>Leptospira</taxon>
    </lineage>
</organism>
<dbReference type="AlphaFoldDB" id="A0A2P2D7N8"/>